<evidence type="ECO:0000256" key="4">
    <source>
        <dbReference type="ARBA" id="ARBA00023014"/>
    </source>
</evidence>
<dbReference type="GO" id="GO:0051536">
    <property type="term" value="F:iron-sulfur cluster binding"/>
    <property type="evidence" value="ECO:0007669"/>
    <property type="project" value="UniProtKB-KW"/>
</dbReference>
<sequence>MNACGHHHVGHIGVLGVDKNDAEFYQVTLGGRQGNDAKLGKVIGPSFAADEMPDAVEKIIQVYLESRHEDERFIDTFDRIGIDPFKNRVYEGRAHGKAKAAQKEAA</sequence>
<accession>A0A645GNF0</accession>
<keyword evidence="2" id="KW-0560">Oxidoreductase</keyword>
<dbReference type="InterPro" id="IPR045854">
    <property type="entry name" value="NO2/SO3_Rdtase_4Fe4S_sf"/>
</dbReference>
<dbReference type="PANTHER" id="PTHR11493">
    <property type="entry name" value="SULFITE REDUCTASE [NADPH] SUBUNIT BETA-RELATED"/>
    <property type="match status" value="1"/>
</dbReference>
<name>A0A645GNF0_9ZZZZ</name>
<evidence type="ECO:0000313" key="6">
    <source>
        <dbReference type="EMBL" id="MPN27696.1"/>
    </source>
</evidence>
<dbReference type="EMBL" id="VSSQ01077686">
    <property type="protein sequence ID" value="MPN27696.1"/>
    <property type="molecule type" value="Genomic_DNA"/>
</dbReference>
<keyword evidence="4" id="KW-0411">Iron-sulfur</keyword>
<keyword evidence="1" id="KW-0479">Metal-binding</keyword>
<dbReference type="GO" id="GO:0000103">
    <property type="term" value="P:sulfate assimilation"/>
    <property type="evidence" value="ECO:0007669"/>
    <property type="project" value="TreeGrafter"/>
</dbReference>
<feature type="domain" description="Nitrite/sulphite reductase 4Fe-4S" evidence="5">
    <location>
        <begin position="2"/>
        <end position="91"/>
    </location>
</feature>
<proteinExistence type="predicted"/>
<evidence type="ECO:0000256" key="3">
    <source>
        <dbReference type="ARBA" id="ARBA00023004"/>
    </source>
</evidence>
<gene>
    <name evidence="6" type="ORF">SDC9_175130</name>
</gene>
<dbReference type="Pfam" id="PF01077">
    <property type="entry name" value="NIR_SIR"/>
    <property type="match status" value="1"/>
</dbReference>
<evidence type="ECO:0000256" key="2">
    <source>
        <dbReference type="ARBA" id="ARBA00023002"/>
    </source>
</evidence>
<reference evidence="6" key="1">
    <citation type="submission" date="2019-08" db="EMBL/GenBank/DDBJ databases">
        <authorList>
            <person name="Kucharzyk K."/>
            <person name="Murdoch R.W."/>
            <person name="Higgins S."/>
            <person name="Loffler F."/>
        </authorList>
    </citation>
    <scope>NUCLEOTIDE SEQUENCE</scope>
</reference>
<dbReference type="InterPro" id="IPR006067">
    <property type="entry name" value="NO2/SO3_Rdtase_4Fe4S_dom"/>
</dbReference>
<dbReference type="GO" id="GO:0020037">
    <property type="term" value="F:heme binding"/>
    <property type="evidence" value="ECO:0007669"/>
    <property type="project" value="InterPro"/>
</dbReference>
<keyword evidence="3" id="KW-0408">Iron</keyword>
<evidence type="ECO:0000259" key="5">
    <source>
        <dbReference type="Pfam" id="PF01077"/>
    </source>
</evidence>
<dbReference type="InterPro" id="IPR045169">
    <property type="entry name" value="NO2/SO3_Rdtase_4Fe4S_prot"/>
</dbReference>
<dbReference type="GO" id="GO:0046872">
    <property type="term" value="F:metal ion binding"/>
    <property type="evidence" value="ECO:0007669"/>
    <property type="project" value="UniProtKB-KW"/>
</dbReference>
<dbReference type="SUPFAM" id="SSF56014">
    <property type="entry name" value="Nitrite and sulphite reductase 4Fe-4S domain-like"/>
    <property type="match status" value="1"/>
</dbReference>
<dbReference type="Gene3D" id="3.30.413.10">
    <property type="entry name" value="Sulfite Reductase Hemoprotein, domain 1"/>
    <property type="match status" value="1"/>
</dbReference>
<dbReference type="GO" id="GO:0016002">
    <property type="term" value="F:sulfite reductase activity"/>
    <property type="evidence" value="ECO:0007669"/>
    <property type="project" value="TreeGrafter"/>
</dbReference>
<dbReference type="AlphaFoldDB" id="A0A645GNF0"/>
<comment type="caution">
    <text evidence="6">The sequence shown here is derived from an EMBL/GenBank/DDBJ whole genome shotgun (WGS) entry which is preliminary data.</text>
</comment>
<evidence type="ECO:0000256" key="1">
    <source>
        <dbReference type="ARBA" id="ARBA00022723"/>
    </source>
</evidence>
<protein>
    <recommendedName>
        <fullName evidence="5">Nitrite/sulphite reductase 4Fe-4S domain-containing protein</fullName>
    </recommendedName>
</protein>
<dbReference type="PANTHER" id="PTHR11493:SF47">
    <property type="entry name" value="SULFITE REDUCTASE [NADPH] SUBUNIT BETA"/>
    <property type="match status" value="1"/>
</dbReference>
<dbReference type="GO" id="GO:0050311">
    <property type="term" value="F:sulfite reductase (ferredoxin) activity"/>
    <property type="evidence" value="ECO:0007669"/>
    <property type="project" value="TreeGrafter"/>
</dbReference>
<dbReference type="GO" id="GO:0009337">
    <property type="term" value="C:sulfite reductase complex (NADPH)"/>
    <property type="evidence" value="ECO:0007669"/>
    <property type="project" value="TreeGrafter"/>
</dbReference>
<organism evidence="6">
    <name type="scientific">bioreactor metagenome</name>
    <dbReference type="NCBI Taxonomy" id="1076179"/>
    <lineage>
        <taxon>unclassified sequences</taxon>
        <taxon>metagenomes</taxon>
        <taxon>ecological metagenomes</taxon>
    </lineage>
</organism>